<organism evidence="3 4">
    <name type="scientific">Magnaporthiopsis poae (strain ATCC 64411 / 73-15)</name>
    <name type="common">Kentucky bluegrass fungus</name>
    <name type="synonym">Magnaporthe poae</name>
    <dbReference type="NCBI Taxonomy" id="644358"/>
    <lineage>
        <taxon>Eukaryota</taxon>
        <taxon>Fungi</taxon>
        <taxon>Dikarya</taxon>
        <taxon>Ascomycota</taxon>
        <taxon>Pezizomycotina</taxon>
        <taxon>Sordariomycetes</taxon>
        <taxon>Sordariomycetidae</taxon>
        <taxon>Magnaporthales</taxon>
        <taxon>Magnaporthaceae</taxon>
        <taxon>Magnaporthiopsis</taxon>
    </lineage>
</organism>
<evidence type="ECO:0000313" key="4">
    <source>
        <dbReference type="Proteomes" id="UP000011715"/>
    </source>
</evidence>
<reference evidence="3" key="4">
    <citation type="journal article" date="2015" name="G3 (Bethesda)">
        <title>Genome sequences of three phytopathogenic species of the Magnaporthaceae family of fungi.</title>
        <authorList>
            <person name="Okagaki L.H."/>
            <person name="Nunes C.C."/>
            <person name="Sailsbery J."/>
            <person name="Clay B."/>
            <person name="Brown D."/>
            <person name="John T."/>
            <person name="Oh Y."/>
            <person name="Young N."/>
            <person name="Fitzgerald M."/>
            <person name="Haas B.J."/>
            <person name="Zeng Q."/>
            <person name="Young S."/>
            <person name="Adiconis X."/>
            <person name="Fan L."/>
            <person name="Levin J.Z."/>
            <person name="Mitchell T.K."/>
            <person name="Okubara P.A."/>
            <person name="Farman M.L."/>
            <person name="Kohn L.M."/>
            <person name="Birren B."/>
            <person name="Ma L.-J."/>
            <person name="Dean R.A."/>
        </authorList>
    </citation>
    <scope>NUCLEOTIDE SEQUENCE</scope>
    <source>
        <strain evidence="3">ATCC 64411 / 73-15</strain>
    </source>
</reference>
<evidence type="ECO:0000256" key="1">
    <source>
        <dbReference type="SAM" id="SignalP"/>
    </source>
</evidence>
<evidence type="ECO:0000313" key="3">
    <source>
        <dbReference type="EnsemblFungi" id="MAPG_07286T0"/>
    </source>
</evidence>
<keyword evidence="4" id="KW-1185">Reference proteome</keyword>
<reference evidence="2" key="1">
    <citation type="submission" date="2010-05" db="EMBL/GenBank/DDBJ databases">
        <title>The Genome Sequence of Magnaporthe poae strain ATCC 64411.</title>
        <authorList>
            <consortium name="The Broad Institute Genome Sequencing Platform"/>
            <consortium name="Broad Institute Genome Sequencing Center for Infectious Disease"/>
            <person name="Ma L.-J."/>
            <person name="Dead R."/>
            <person name="Young S."/>
            <person name="Zeng Q."/>
            <person name="Koehrsen M."/>
            <person name="Alvarado L."/>
            <person name="Berlin A."/>
            <person name="Chapman S.B."/>
            <person name="Chen Z."/>
            <person name="Freedman E."/>
            <person name="Gellesch M."/>
            <person name="Goldberg J."/>
            <person name="Griggs A."/>
            <person name="Gujja S."/>
            <person name="Heilman E.R."/>
            <person name="Heiman D."/>
            <person name="Hepburn T."/>
            <person name="Howarth C."/>
            <person name="Jen D."/>
            <person name="Larson L."/>
            <person name="Mehta T."/>
            <person name="Neiman D."/>
            <person name="Pearson M."/>
            <person name="Roberts A."/>
            <person name="Saif S."/>
            <person name="Shea T."/>
            <person name="Shenoy N."/>
            <person name="Sisk P."/>
            <person name="Stolte C."/>
            <person name="Sykes S."/>
            <person name="Walk T."/>
            <person name="White J."/>
            <person name="Yandava C."/>
            <person name="Haas B."/>
            <person name="Nusbaum C."/>
            <person name="Birren B."/>
        </authorList>
    </citation>
    <scope>NUCLEOTIDE SEQUENCE</scope>
    <source>
        <strain evidence="2">ATCC 64411</strain>
    </source>
</reference>
<feature type="signal peptide" evidence="1">
    <location>
        <begin position="1"/>
        <end position="18"/>
    </location>
</feature>
<dbReference type="AlphaFoldDB" id="A0A0C4E495"/>
<reference evidence="4" key="2">
    <citation type="submission" date="2010-05" db="EMBL/GenBank/DDBJ databases">
        <title>The genome sequence of Magnaporthe poae strain ATCC 64411.</title>
        <authorList>
            <person name="Ma L.-J."/>
            <person name="Dead R."/>
            <person name="Young S."/>
            <person name="Zeng Q."/>
            <person name="Koehrsen M."/>
            <person name="Alvarado L."/>
            <person name="Berlin A."/>
            <person name="Chapman S.B."/>
            <person name="Chen Z."/>
            <person name="Freedman E."/>
            <person name="Gellesch M."/>
            <person name="Goldberg J."/>
            <person name="Griggs A."/>
            <person name="Gujja S."/>
            <person name="Heilman E.R."/>
            <person name="Heiman D."/>
            <person name="Hepburn T."/>
            <person name="Howarth C."/>
            <person name="Jen D."/>
            <person name="Larson L."/>
            <person name="Mehta T."/>
            <person name="Neiman D."/>
            <person name="Pearson M."/>
            <person name="Roberts A."/>
            <person name="Saif S."/>
            <person name="Shea T."/>
            <person name="Shenoy N."/>
            <person name="Sisk P."/>
            <person name="Stolte C."/>
            <person name="Sykes S."/>
            <person name="Walk T."/>
            <person name="White J."/>
            <person name="Yandava C."/>
            <person name="Haas B."/>
            <person name="Nusbaum C."/>
            <person name="Birren B."/>
        </authorList>
    </citation>
    <scope>NUCLEOTIDE SEQUENCE [LARGE SCALE GENOMIC DNA]</scope>
    <source>
        <strain evidence="4">ATCC 64411 / 73-15</strain>
    </source>
</reference>
<keyword evidence="1" id="KW-0732">Signal</keyword>
<proteinExistence type="predicted"/>
<feature type="chain" id="PRO_5009385731" description="Phosphodiester glycosidase domain-containing protein" evidence="1">
    <location>
        <begin position="19"/>
        <end position="288"/>
    </location>
</feature>
<dbReference type="Proteomes" id="UP000011715">
    <property type="component" value="Unassembled WGS sequence"/>
</dbReference>
<dbReference type="EMBL" id="GL876971">
    <property type="protein sequence ID" value="KLU88299.1"/>
    <property type="molecule type" value="Genomic_DNA"/>
</dbReference>
<protein>
    <recommendedName>
        <fullName evidence="5">Phosphodiester glycosidase domain-containing protein</fullName>
    </recommendedName>
</protein>
<name>A0A0C4E495_MAGP6</name>
<accession>A0A0C4E495</accession>
<gene>
    <name evidence="2" type="ORF">MAPG_07286</name>
</gene>
<dbReference type="EMBL" id="ADBL01001762">
    <property type="status" value="NOT_ANNOTATED_CDS"/>
    <property type="molecule type" value="Genomic_DNA"/>
</dbReference>
<dbReference type="eggNOG" id="ENOG502T48X">
    <property type="taxonomic scope" value="Eukaryota"/>
</dbReference>
<reference evidence="2" key="3">
    <citation type="submission" date="2011-03" db="EMBL/GenBank/DDBJ databases">
        <title>Annotation of Magnaporthe poae ATCC 64411.</title>
        <authorList>
            <person name="Ma L.-J."/>
            <person name="Dead R."/>
            <person name="Young S.K."/>
            <person name="Zeng Q."/>
            <person name="Gargeya S."/>
            <person name="Fitzgerald M."/>
            <person name="Haas B."/>
            <person name="Abouelleil A."/>
            <person name="Alvarado L."/>
            <person name="Arachchi H.M."/>
            <person name="Berlin A."/>
            <person name="Brown A."/>
            <person name="Chapman S.B."/>
            <person name="Chen Z."/>
            <person name="Dunbar C."/>
            <person name="Freedman E."/>
            <person name="Gearin G."/>
            <person name="Gellesch M."/>
            <person name="Goldberg J."/>
            <person name="Griggs A."/>
            <person name="Gujja S."/>
            <person name="Heiman D."/>
            <person name="Howarth C."/>
            <person name="Larson L."/>
            <person name="Lui A."/>
            <person name="MacDonald P.J.P."/>
            <person name="Mehta T."/>
            <person name="Montmayeur A."/>
            <person name="Murphy C."/>
            <person name="Neiman D."/>
            <person name="Pearson M."/>
            <person name="Priest M."/>
            <person name="Roberts A."/>
            <person name="Saif S."/>
            <person name="Shea T."/>
            <person name="Shenoy N."/>
            <person name="Sisk P."/>
            <person name="Stolte C."/>
            <person name="Sykes S."/>
            <person name="Yandava C."/>
            <person name="Wortman J."/>
            <person name="Nusbaum C."/>
            <person name="Birren B."/>
        </authorList>
    </citation>
    <scope>NUCLEOTIDE SEQUENCE</scope>
    <source>
        <strain evidence="2">ATCC 64411</strain>
    </source>
</reference>
<evidence type="ECO:0008006" key="5">
    <source>
        <dbReference type="Google" id="ProtNLM"/>
    </source>
</evidence>
<reference evidence="3" key="5">
    <citation type="submission" date="2015-06" db="UniProtKB">
        <authorList>
            <consortium name="EnsemblFungi"/>
        </authorList>
    </citation>
    <scope>IDENTIFICATION</scope>
    <source>
        <strain evidence="3">ATCC 64411</strain>
    </source>
</reference>
<sequence length="288" mass="31287">MKLLFLFSAGTLVALVDAAAYLQTTLTKGATMHQFHLAKGWEKDASVINARISVKNVMQKMNTKGSGMFTAIILEGADTCVSRSTAGNGLQSPLDYAKSQPKASTFLLTNGGFFVNDKGPKNDFSVGPTSGKDAQYVSVPDVYRNVFGRLGGDDGSFLECGPVLKRPIDQSEDRFQYFQKGTKVETDFAKLPGGTATANENNERLAMVKMGPRHRIVFAYTSLRDHGVKINDLRALMDAFLQGFLGKGIEKADLALNLDGGRSIFVGWQTNGERKGHDDPASTNLYQV</sequence>
<dbReference type="EnsemblFungi" id="MAPG_07286T0">
    <property type="protein sequence ID" value="MAPG_07286T0"/>
    <property type="gene ID" value="MAPG_07286"/>
</dbReference>
<dbReference type="VEuPathDB" id="FungiDB:MAPG_07286"/>
<evidence type="ECO:0000313" key="2">
    <source>
        <dbReference type="EMBL" id="KLU88299.1"/>
    </source>
</evidence>
<dbReference type="OrthoDB" id="5188439at2759"/>